<dbReference type="NCBIfam" id="NF000843">
    <property type="entry name" value="PRK00071.2-2"/>
    <property type="match status" value="1"/>
</dbReference>
<evidence type="ECO:0000256" key="1">
    <source>
        <dbReference type="ARBA" id="ARBA00002324"/>
    </source>
</evidence>
<evidence type="ECO:0000256" key="9">
    <source>
        <dbReference type="HAMAP-Rule" id="MF_00244"/>
    </source>
</evidence>
<keyword evidence="12" id="KW-1185">Reference proteome</keyword>
<dbReference type="EMBL" id="JAHUZE010000001">
    <property type="protein sequence ID" value="MBV7378197.1"/>
    <property type="molecule type" value="Genomic_DNA"/>
</dbReference>
<keyword evidence="9" id="KW-0520">NAD</keyword>
<dbReference type="RefSeq" id="WP_218391696.1">
    <property type="nucleotide sequence ID" value="NZ_JAHUZE010000001.1"/>
</dbReference>
<keyword evidence="4 9" id="KW-0808">Transferase</keyword>
<evidence type="ECO:0000313" key="11">
    <source>
        <dbReference type="EMBL" id="MBV7378197.1"/>
    </source>
</evidence>
<accession>A0ABS6T1E1</accession>
<comment type="pathway">
    <text evidence="2 9">Cofactor biosynthesis; NAD(+) biosynthesis; deamido-NAD(+) from nicotinate D-ribonucleotide: step 1/1.</text>
</comment>
<keyword evidence="9" id="KW-0662">Pyridine nucleotide biosynthesis</keyword>
<dbReference type="Proteomes" id="UP000756530">
    <property type="component" value="Unassembled WGS sequence"/>
</dbReference>
<evidence type="ECO:0000256" key="5">
    <source>
        <dbReference type="ARBA" id="ARBA00022695"/>
    </source>
</evidence>
<dbReference type="EC" id="2.7.7.18" evidence="9"/>
<keyword evidence="7 9" id="KW-0067">ATP-binding</keyword>
<evidence type="ECO:0000259" key="10">
    <source>
        <dbReference type="Pfam" id="PF01467"/>
    </source>
</evidence>
<dbReference type="NCBIfam" id="NF000845">
    <property type="entry name" value="PRK00071.2-4"/>
    <property type="match status" value="1"/>
</dbReference>
<proteinExistence type="inferred from homology"/>
<protein>
    <recommendedName>
        <fullName evidence="9">Probable nicotinate-nucleotide adenylyltransferase</fullName>
        <ecNumber evidence="9">2.7.7.18</ecNumber>
    </recommendedName>
    <alternativeName>
        <fullName evidence="9">Deamido-NAD(+) diphosphorylase</fullName>
    </alternativeName>
    <alternativeName>
        <fullName evidence="9">Deamido-NAD(+) pyrophosphorylase</fullName>
    </alternativeName>
    <alternativeName>
        <fullName evidence="9">Nicotinate mononucleotide adenylyltransferase</fullName>
        <shortName evidence="9">NaMN adenylyltransferase</shortName>
    </alternativeName>
</protein>
<evidence type="ECO:0000256" key="6">
    <source>
        <dbReference type="ARBA" id="ARBA00022741"/>
    </source>
</evidence>
<feature type="domain" description="Cytidyltransferase-like" evidence="10">
    <location>
        <begin position="16"/>
        <end position="195"/>
    </location>
</feature>
<dbReference type="PANTHER" id="PTHR39321">
    <property type="entry name" value="NICOTINATE-NUCLEOTIDE ADENYLYLTRANSFERASE-RELATED"/>
    <property type="match status" value="1"/>
</dbReference>
<dbReference type="InterPro" id="IPR004821">
    <property type="entry name" value="Cyt_trans-like"/>
</dbReference>
<evidence type="ECO:0000256" key="4">
    <source>
        <dbReference type="ARBA" id="ARBA00022679"/>
    </source>
</evidence>
<reference evidence="11 12" key="1">
    <citation type="submission" date="2021-05" db="EMBL/GenBank/DDBJ databases">
        <title>Culturable bacteria isolated from Daya Bay.</title>
        <authorList>
            <person name="Zheng W."/>
            <person name="Yu S."/>
            <person name="Huang Y."/>
        </authorList>
    </citation>
    <scope>NUCLEOTIDE SEQUENCE [LARGE SCALE GENOMIC DNA]</scope>
    <source>
        <strain evidence="11 12">DP4N28-5</strain>
    </source>
</reference>
<evidence type="ECO:0000256" key="3">
    <source>
        <dbReference type="ARBA" id="ARBA00009014"/>
    </source>
</evidence>
<dbReference type="GO" id="GO:0004515">
    <property type="term" value="F:nicotinate-nucleotide adenylyltransferase activity"/>
    <property type="evidence" value="ECO:0007669"/>
    <property type="project" value="UniProtKB-EC"/>
</dbReference>
<sequence>MRHDLPYAAPGSTVGLLGGSFDPAHEGHVHITREALKRLGLDAVWWLVTPGNPLKTHGPKPLETRLAHAREIMQHPRVTVTGIEARLGTRFTAETLGMLFHLYRDVNFVWIMGADNLADFHRWERWRWIMEALPVAVIARPGERVAARTSPAARIYRDWRVPGREAERILRMAPPAWGLINIPMRPHSSSAIRARGEWTD</sequence>
<comment type="function">
    <text evidence="1 9">Catalyzes the reversible adenylation of nicotinate mononucleotide (NaMN) to nicotinic acid adenine dinucleotide (NaAD).</text>
</comment>
<evidence type="ECO:0000256" key="8">
    <source>
        <dbReference type="ARBA" id="ARBA00048721"/>
    </source>
</evidence>
<keyword evidence="6 9" id="KW-0547">Nucleotide-binding</keyword>
<evidence type="ECO:0000313" key="12">
    <source>
        <dbReference type="Proteomes" id="UP000756530"/>
    </source>
</evidence>
<comment type="caution">
    <text evidence="11">The sequence shown here is derived from an EMBL/GenBank/DDBJ whole genome shotgun (WGS) entry which is preliminary data.</text>
</comment>
<dbReference type="HAMAP" id="MF_00244">
    <property type="entry name" value="NaMN_adenylyltr"/>
    <property type="match status" value="1"/>
</dbReference>
<organism evidence="11 12">
    <name type="scientific">Maritimibacter dapengensis</name>
    <dbReference type="NCBI Taxonomy" id="2836868"/>
    <lineage>
        <taxon>Bacteria</taxon>
        <taxon>Pseudomonadati</taxon>
        <taxon>Pseudomonadota</taxon>
        <taxon>Alphaproteobacteria</taxon>
        <taxon>Rhodobacterales</taxon>
        <taxon>Roseobacteraceae</taxon>
        <taxon>Maritimibacter</taxon>
    </lineage>
</organism>
<keyword evidence="5 9" id="KW-0548">Nucleotidyltransferase</keyword>
<evidence type="ECO:0000256" key="7">
    <source>
        <dbReference type="ARBA" id="ARBA00022840"/>
    </source>
</evidence>
<dbReference type="PANTHER" id="PTHR39321:SF3">
    <property type="entry name" value="PHOSPHOPANTETHEINE ADENYLYLTRANSFERASE"/>
    <property type="match status" value="1"/>
</dbReference>
<comment type="similarity">
    <text evidence="3 9">Belongs to the NadD family.</text>
</comment>
<dbReference type="InterPro" id="IPR005248">
    <property type="entry name" value="NadD/NMNAT"/>
</dbReference>
<dbReference type="Pfam" id="PF01467">
    <property type="entry name" value="CTP_transf_like"/>
    <property type="match status" value="1"/>
</dbReference>
<dbReference type="CDD" id="cd02165">
    <property type="entry name" value="NMNAT"/>
    <property type="match status" value="1"/>
</dbReference>
<name>A0ABS6T1E1_9RHOB</name>
<evidence type="ECO:0000256" key="2">
    <source>
        <dbReference type="ARBA" id="ARBA00005019"/>
    </source>
</evidence>
<gene>
    <name evidence="9" type="primary">nadD</name>
    <name evidence="11" type="ORF">KJP28_04625</name>
</gene>
<comment type="catalytic activity">
    <reaction evidence="8 9">
        <text>nicotinate beta-D-ribonucleotide + ATP + H(+) = deamido-NAD(+) + diphosphate</text>
        <dbReference type="Rhea" id="RHEA:22860"/>
        <dbReference type="ChEBI" id="CHEBI:15378"/>
        <dbReference type="ChEBI" id="CHEBI:30616"/>
        <dbReference type="ChEBI" id="CHEBI:33019"/>
        <dbReference type="ChEBI" id="CHEBI:57502"/>
        <dbReference type="ChEBI" id="CHEBI:58437"/>
        <dbReference type="EC" id="2.7.7.18"/>
    </reaction>
</comment>